<sequence>MTLADISQETKRRVHLALPFVMFGDYLAEALAAGLSLEVGLDHQALDLFTMADFKAAAAKLKKAGVKLTVHAPFCDLSPGAFDSLVQKASVTRLKQALEVACFFEPQVVVIHSGYHPGYHRERQAKWLELARSGLEEVVRLADARGLRLALENVFEPDPALLTAIVEYFASPALGYCFDAGHAYAFARSSWQPWLEAFRGRL</sequence>
<dbReference type="Gene3D" id="3.20.20.150">
    <property type="entry name" value="Divalent-metal-dependent TIM barrel enzymes"/>
    <property type="match status" value="1"/>
</dbReference>
<feature type="non-terminal residue" evidence="2">
    <location>
        <position position="202"/>
    </location>
</feature>
<feature type="domain" description="Xylose isomerase-like TIM barrel" evidence="1">
    <location>
        <begin position="51"/>
        <end position="186"/>
    </location>
</feature>
<reference evidence="2" key="1">
    <citation type="journal article" date="2020" name="mSystems">
        <title>Genome- and Community-Level Interaction Insights into Carbon Utilization and Element Cycling Functions of Hydrothermarchaeota in Hydrothermal Sediment.</title>
        <authorList>
            <person name="Zhou Z."/>
            <person name="Liu Y."/>
            <person name="Xu W."/>
            <person name="Pan J."/>
            <person name="Luo Z.H."/>
            <person name="Li M."/>
        </authorList>
    </citation>
    <scope>NUCLEOTIDE SEQUENCE [LARGE SCALE GENOMIC DNA]</scope>
    <source>
        <strain evidence="2">HyVt-533</strain>
    </source>
</reference>
<protein>
    <recommendedName>
        <fullName evidence="1">Xylose isomerase-like TIM barrel domain-containing protein</fullName>
    </recommendedName>
</protein>
<accession>A0A7V5U294</accession>
<evidence type="ECO:0000313" key="2">
    <source>
        <dbReference type="EMBL" id="HHI96706.1"/>
    </source>
</evidence>
<dbReference type="PANTHER" id="PTHR12110">
    <property type="entry name" value="HYDROXYPYRUVATE ISOMERASE"/>
    <property type="match status" value="1"/>
</dbReference>
<dbReference type="InterPro" id="IPR050312">
    <property type="entry name" value="IolE/XylAMocC-like"/>
</dbReference>
<dbReference type="EMBL" id="DROK01000071">
    <property type="protein sequence ID" value="HHI96706.1"/>
    <property type="molecule type" value="Genomic_DNA"/>
</dbReference>
<dbReference type="PANTHER" id="PTHR12110:SF53">
    <property type="entry name" value="BLR5974 PROTEIN"/>
    <property type="match status" value="1"/>
</dbReference>
<dbReference type="InterPro" id="IPR013022">
    <property type="entry name" value="Xyl_isomerase-like_TIM-brl"/>
</dbReference>
<comment type="caution">
    <text evidence="2">The sequence shown here is derived from an EMBL/GenBank/DDBJ whole genome shotgun (WGS) entry which is preliminary data.</text>
</comment>
<dbReference type="Pfam" id="PF01261">
    <property type="entry name" value="AP_endonuc_2"/>
    <property type="match status" value="1"/>
</dbReference>
<evidence type="ECO:0000259" key="1">
    <source>
        <dbReference type="Pfam" id="PF01261"/>
    </source>
</evidence>
<name>A0A7V5U294_9BACT</name>
<dbReference type="AlphaFoldDB" id="A0A7V5U294"/>
<dbReference type="Proteomes" id="UP000886101">
    <property type="component" value="Unassembled WGS sequence"/>
</dbReference>
<dbReference type="InterPro" id="IPR036237">
    <property type="entry name" value="Xyl_isomerase-like_sf"/>
</dbReference>
<dbReference type="SUPFAM" id="SSF51658">
    <property type="entry name" value="Xylose isomerase-like"/>
    <property type="match status" value="1"/>
</dbReference>
<gene>
    <name evidence="2" type="ORF">ENJ96_02515</name>
</gene>
<organism evidence="2">
    <name type="scientific">Thermodesulfatator atlanticus</name>
    <dbReference type="NCBI Taxonomy" id="501497"/>
    <lineage>
        <taxon>Bacteria</taxon>
        <taxon>Pseudomonadati</taxon>
        <taxon>Thermodesulfobacteriota</taxon>
        <taxon>Thermodesulfobacteria</taxon>
        <taxon>Thermodesulfobacteriales</taxon>
        <taxon>Thermodesulfatatoraceae</taxon>
        <taxon>Thermodesulfatator</taxon>
    </lineage>
</organism>
<proteinExistence type="predicted"/>